<evidence type="ECO:0000313" key="3">
    <source>
        <dbReference type="Proteomes" id="UP000483078"/>
    </source>
</evidence>
<evidence type="ECO:0000256" key="1">
    <source>
        <dbReference type="SAM" id="SignalP"/>
    </source>
</evidence>
<dbReference type="Proteomes" id="UP000483078">
    <property type="component" value="Unassembled WGS sequence"/>
</dbReference>
<feature type="signal peptide" evidence="1">
    <location>
        <begin position="1"/>
        <end position="23"/>
    </location>
</feature>
<dbReference type="RefSeq" id="WP_273248804.1">
    <property type="nucleotide sequence ID" value="NZ_VENJ01000006.1"/>
</dbReference>
<feature type="chain" id="PRO_5028870626" description="Transporter" evidence="1">
    <location>
        <begin position="24"/>
        <end position="304"/>
    </location>
</feature>
<protein>
    <recommendedName>
        <fullName evidence="4">Transporter</fullName>
    </recommendedName>
</protein>
<gene>
    <name evidence="2" type="ORF">FH759_05895</name>
</gene>
<dbReference type="InterPro" id="IPR025737">
    <property type="entry name" value="FApF"/>
</dbReference>
<organism evidence="2 3">
    <name type="scientific">Sediminimonas qiaohouensis</name>
    <dbReference type="NCBI Taxonomy" id="552061"/>
    <lineage>
        <taxon>Bacteria</taxon>
        <taxon>Pseudomonadati</taxon>
        <taxon>Pseudomonadota</taxon>
        <taxon>Alphaproteobacteria</taxon>
        <taxon>Rhodobacterales</taxon>
        <taxon>Roseobacteraceae</taxon>
        <taxon>Sediminimonas</taxon>
    </lineage>
</organism>
<keyword evidence="1" id="KW-0732">Signal</keyword>
<evidence type="ECO:0008006" key="4">
    <source>
        <dbReference type="Google" id="ProtNLM"/>
    </source>
</evidence>
<dbReference type="Pfam" id="PF13557">
    <property type="entry name" value="Phenol_MetA_deg"/>
    <property type="match status" value="1"/>
</dbReference>
<proteinExistence type="predicted"/>
<evidence type="ECO:0000313" key="2">
    <source>
        <dbReference type="EMBL" id="MTJ04214.1"/>
    </source>
</evidence>
<reference evidence="2 3" key="1">
    <citation type="submission" date="2019-06" db="EMBL/GenBank/DDBJ databases">
        <title>Enrichment of Autotrophic Halophilic Microorganisms from Red Sea Brine Pool Using Microbial Electrosynthesis System.</title>
        <authorList>
            <person name="Alqahtani M.F."/>
            <person name="Bajracharya S."/>
            <person name="Katuri K.P."/>
            <person name="Ali M."/>
            <person name="Saikaly P.E."/>
        </authorList>
    </citation>
    <scope>NUCLEOTIDE SEQUENCE [LARGE SCALE GENOMIC DNA]</scope>
    <source>
        <strain evidence="2">MES6</strain>
    </source>
</reference>
<dbReference type="AlphaFoldDB" id="A0A7C9L808"/>
<sequence>MKQILKLTACLLSGLLATAPAIAREPGTPPDMPPGATMGVPVGVNFPVPGFYLSSRTAAVRGTVHDANGNATGPDLNVNATALQLHWTPGMELLGGTYRAMGIVALQNLDLSLNGIGLGANTSISDLSISPLNIHWMVEPGIFTSAGLSFGLPTGEFYTNGTPNGGDGAASVALDAGFSYLRDGWNLSLHGNYFINAENSTTKYRSGDELLLNWTGMKAVGASGWSLGTVGYWRKQVTDDRNKGAFYGGTTAGRARETGIGLAVAKRVGGTEIYVDYTWNTSAKNIVGADMLRFNVTFPLGGKK</sequence>
<name>A0A7C9L808_9RHOB</name>
<comment type="caution">
    <text evidence="2">The sequence shown here is derived from an EMBL/GenBank/DDBJ whole genome shotgun (WGS) entry which is preliminary data.</text>
</comment>
<accession>A0A7C9L808</accession>
<dbReference type="EMBL" id="VENJ01000006">
    <property type="protein sequence ID" value="MTJ04214.1"/>
    <property type="molecule type" value="Genomic_DNA"/>
</dbReference>